<comment type="caution">
    <text evidence="1">The sequence shown here is derived from an EMBL/GenBank/DDBJ whole genome shotgun (WGS) entry which is preliminary data.</text>
</comment>
<organism evidence="1 2">
    <name type="scientific">Hymenobacter metallilatus</name>
    <dbReference type="NCBI Taxonomy" id="2493666"/>
    <lineage>
        <taxon>Bacteria</taxon>
        <taxon>Pseudomonadati</taxon>
        <taxon>Bacteroidota</taxon>
        <taxon>Cytophagia</taxon>
        <taxon>Cytophagales</taxon>
        <taxon>Hymenobacteraceae</taxon>
        <taxon>Hymenobacter</taxon>
    </lineage>
</organism>
<dbReference type="PROSITE" id="PS51257">
    <property type="entry name" value="PROKAR_LIPOPROTEIN"/>
    <property type="match status" value="1"/>
</dbReference>
<evidence type="ECO:0000313" key="2">
    <source>
        <dbReference type="Proteomes" id="UP000280066"/>
    </source>
</evidence>
<evidence type="ECO:0000313" key="1">
    <source>
        <dbReference type="EMBL" id="RSK24087.1"/>
    </source>
</evidence>
<reference evidence="1 2" key="1">
    <citation type="submission" date="2018-12" db="EMBL/GenBank/DDBJ databases">
        <authorList>
            <person name="Feng G."/>
            <person name="Zhu H."/>
        </authorList>
    </citation>
    <scope>NUCLEOTIDE SEQUENCE [LARGE SCALE GENOMIC DNA]</scope>
    <source>
        <strain evidence="1 2">9PBR-2</strain>
    </source>
</reference>
<sequence length="208" mass="22685">MKKLVTLLLSTSLLATSCEQAQKAKESYSAISKLKEAGEKMETTMNEAKSQREERVKRGDTLSMPYKDLQAYLPAEVSGFTAANPTGQSMKMSGIAFSTAGRDFTKDSVTVKTELIDYNGANQLYQGASAMLGLGLESEDDDQLTKSTTLGIKGASGMETYRKKDRQAELMLAVGGRFLVKITADKQPDLTLVESVAKRMDLEKLAEM</sequence>
<protein>
    <submittedName>
        <fullName evidence="1">Uncharacterized protein</fullName>
    </submittedName>
</protein>
<dbReference type="EMBL" id="RWIS01000019">
    <property type="protein sequence ID" value="RSK24087.1"/>
    <property type="molecule type" value="Genomic_DNA"/>
</dbReference>
<name>A0A428IYR3_9BACT</name>
<dbReference type="OrthoDB" id="980919at2"/>
<gene>
    <name evidence="1" type="ORF">EI290_21055</name>
</gene>
<dbReference type="RefSeq" id="WP_125433628.1">
    <property type="nucleotide sequence ID" value="NZ_RWIS01000019.1"/>
</dbReference>
<proteinExistence type="predicted"/>
<dbReference type="AlphaFoldDB" id="A0A428IYR3"/>
<accession>A0A428IYR3</accession>
<dbReference type="Proteomes" id="UP000280066">
    <property type="component" value="Unassembled WGS sequence"/>
</dbReference>
<keyword evidence="2" id="KW-1185">Reference proteome</keyword>